<proteinExistence type="predicted"/>
<feature type="compositionally biased region" description="Polar residues" evidence="1">
    <location>
        <begin position="90"/>
        <end position="101"/>
    </location>
</feature>
<dbReference type="EMBL" id="RWGY01000039">
    <property type="protein sequence ID" value="TVU10978.1"/>
    <property type="molecule type" value="Genomic_DNA"/>
</dbReference>
<dbReference type="Proteomes" id="UP000324897">
    <property type="component" value="Chromosome 3"/>
</dbReference>
<feature type="region of interest" description="Disordered" evidence="1">
    <location>
        <begin position="1"/>
        <end position="156"/>
    </location>
</feature>
<feature type="compositionally biased region" description="Basic and acidic residues" evidence="1">
    <location>
        <begin position="22"/>
        <end position="32"/>
    </location>
</feature>
<dbReference type="AlphaFoldDB" id="A0A5J9TJA9"/>
<dbReference type="Gramene" id="TVU10978">
    <property type="protein sequence ID" value="TVU10978"/>
    <property type="gene ID" value="EJB05_44536"/>
</dbReference>
<comment type="caution">
    <text evidence="2">The sequence shown here is derived from an EMBL/GenBank/DDBJ whole genome shotgun (WGS) entry which is preliminary data.</text>
</comment>
<evidence type="ECO:0000313" key="3">
    <source>
        <dbReference type="Proteomes" id="UP000324897"/>
    </source>
</evidence>
<gene>
    <name evidence="2" type="ORF">EJB05_44536</name>
</gene>
<evidence type="ECO:0000256" key="1">
    <source>
        <dbReference type="SAM" id="MobiDB-lite"/>
    </source>
</evidence>
<feature type="compositionally biased region" description="Basic and acidic residues" evidence="1">
    <location>
        <begin position="128"/>
        <end position="139"/>
    </location>
</feature>
<feature type="compositionally biased region" description="Low complexity" evidence="1">
    <location>
        <begin position="106"/>
        <end position="125"/>
    </location>
</feature>
<sequence length="176" mass="18090">MPSDRRSSEENVRKKAKVHKSSSKDGSDKAISEVRPQTASVAAASEPPSKAPVSSSKDSATRPVSDKPAMSFWPPKVYNLMDVITGPKGGNQSSAKTSSVLKKTPSKSFAGPAKGSSSSSANAGKFMASEKAKTQDKGAKAVATAPSTVGSKTKIQDKDAEAGVIVPVASGLKDKI</sequence>
<feature type="compositionally biased region" description="Basic and acidic residues" evidence="1">
    <location>
        <begin position="1"/>
        <end position="13"/>
    </location>
</feature>
<protein>
    <submittedName>
        <fullName evidence="2">Uncharacterized protein</fullName>
    </submittedName>
</protein>
<organism evidence="2 3">
    <name type="scientific">Eragrostis curvula</name>
    <name type="common">weeping love grass</name>
    <dbReference type="NCBI Taxonomy" id="38414"/>
    <lineage>
        <taxon>Eukaryota</taxon>
        <taxon>Viridiplantae</taxon>
        <taxon>Streptophyta</taxon>
        <taxon>Embryophyta</taxon>
        <taxon>Tracheophyta</taxon>
        <taxon>Spermatophyta</taxon>
        <taxon>Magnoliopsida</taxon>
        <taxon>Liliopsida</taxon>
        <taxon>Poales</taxon>
        <taxon>Poaceae</taxon>
        <taxon>PACMAD clade</taxon>
        <taxon>Chloridoideae</taxon>
        <taxon>Eragrostideae</taxon>
        <taxon>Eragrostidinae</taxon>
        <taxon>Eragrostis</taxon>
    </lineage>
</organism>
<keyword evidence="3" id="KW-1185">Reference proteome</keyword>
<accession>A0A5J9TJA9</accession>
<evidence type="ECO:0000313" key="2">
    <source>
        <dbReference type="EMBL" id="TVU10978.1"/>
    </source>
</evidence>
<reference evidence="2 3" key="1">
    <citation type="journal article" date="2019" name="Sci. Rep.">
        <title>A high-quality genome of Eragrostis curvula grass provides insights into Poaceae evolution and supports new strategies to enhance forage quality.</title>
        <authorList>
            <person name="Carballo J."/>
            <person name="Santos B.A.C.M."/>
            <person name="Zappacosta D."/>
            <person name="Garbus I."/>
            <person name="Selva J.P."/>
            <person name="Gallo C.A."/>
            <person name="Diaz A."/>
            <person name="Albertini E."/>
            <person name="Caccamo M."/>
            <person name="Echenique V."/>
        </authorList>
    </citation>
    <scope>NUCLEOTIDE SEQUENCE [LARGE SCALE GENOMIC DNA]</scope>
    <source>
        <strain evidence="3">cv. Victoria</strain>
        <tissue evidence="2">Leaf</tissue>
    </source>
</reference>
<feature type="non-terminal residue" evidence="2">
    <location>
        <position position="1"/>
    </location>
</feature>
<name>A0A5J9TJA9_9POAL</name>